<evidence type="ECO:0000313" key="4">
    <source>
        <dbReference type="Proteomes" id="UP000215738"/>
    </source>
</evidence>
<keyword evidence="1" id="KW-0472">Membrane</keyword>
<proteinExistence type="predicted"/>
<gene>
    <name evidence="2" type="ORF">CFY87_08435</name>
    <name evidence="3" type="ORF">NCTC10851_02104</name>
</gene>
<organism evidence="3 5">
    <name type="scientific">Actinobacillus seminis</name>
    <dbReference type="NCBI Taxonomy" id="722"/>
    <lineage>
        <taxon>Bacteria</taxon>
        <taxon>Pseudomonadati</taxon>
        <taxon>Pseudomonadota</taxon>
        <taxon>Gammaproteobacteria</taxon>
        <taxon>Pasteurellales</taxon>
        <taxon>Pasteurellaceae</taxon>
        <taxon>Actinobacillus</taxon>
    </lineage>
</organism>
<evidence type="ECO:0000256" key="1">
    <source>
        <dbReference type="SAM" id="Phobius"/>
    </source>
</evidence>
<evidence type="ECO:0000313" key="2">
    <source>
        <dbReference type="EMBL" id="OZN24488.1"/>
    </source>
</evidence>
<reference evidence="2 4" key="1">
    <citation type="submission" date="2017-07" db="EMBL/GenBank/DDBJ databases">
        <title>Virulence factors identified in Actinobacillus seminis.</title>
        <authorList>
            <person name="Negrete-Abascal E."/>
            <person name="Vaca-Pacheco S."/>
            <person name="Montes-Garcia F."/>
            <person name="Leyto-Gil A.M."/>
            <person name="Fragoso-Garcia E."/>
            <person name="Carvente-Garcia R."/>
            <person name="Perez-Agueros S."/>
            <person name="Castelan-Sanchez H.G."/>
            <person name="Garcia-Molina A."/>
            <person name="Villamar T.E."/>
            <person name="Vazquez-Cruz C."/>
        </authorList>
    </citation>
    <scope>NUCLEOTIDE SEQUENCE [LARGE SCALE GENOMIC DNA]</scope>
    <source>
        <strain evidence="2 4">ATCC 15768</strain>
    </source>
</reference>
<dbReference type="EMBL" id="NLFK01000008">
    <property type="protein sequence ID" value="OZN24488.1"/>
    <property type="molecule type" value="Genomic_DNA"/>
</dbReference>
<evidence type="ECO:0000313" key="5">
    <source>
        <dbReference type="Proteomes" id="UP000254507"/>
    </source>
</evidence>
<dbReference type="Proteomes" id="UP000254507">
    <property type="component" value="Unassembled WGS sequence"/>
</dbReference>
<protein>
    <submittedName>
        <fullName evidence="3">Uncharacterized protein</fullName>
    </submittedName>
</protein>
<dbReference type="Proteomes" id="UP000215738">
    <property type="component" value="Unassembled WGS sequence"/>
</dbReference>
<keyword evidence="1" id="KW-1133">Transmembrane helix</keyword>
<feature type="transmembrane region" description="Helical" evidence="1">
    <location>
        <begin position="12"/>
        <end position="30"/>
    </location>
</feature>
<dbReference type="InParanoid" id="A0A263HBZ1"/>
<name>A0A263HBZ1_9PAST</name>
<dbReference type="EMBL" id="UFSB01000001">
    <property type="protein sequence ID" value="SUU38460.1"/>
    <property type="molecule type" value="Genomic_DNA"/>
</dbReference>
<reference evidence="3 5" key="2">
    <citation type="submission" date="2018-06" db="EMBL/GenBank/DDBJ databases">
        <authorList>
            <consortium name="Pathogen Informatics"/>
            <person name="Doyle S."/>
        </authorList>
    </citation>
    <scope>NUCLEOTIDE SEQUENCE [LARGE SCALE GENOMIC DNA]</scope>
    <source>
        <strain evidence="3 5">NCTC10851</strain>
    </source>
</reference>
<feature type="transmembrane region" description="Helical" evidence="1">
    <location>
        <begin position="36"/>
        <end position="54"/>
    </location>
</feature>
<accession>A0A263HBZ1</accession>
<keyword evidence="4" id="KW-1185">Reference proteome</keyword>
<keyword evidence="1" id="KW-0812">Transmembrane</keyword>
<sequence length="65" mass="7434">MFTLLEKRFIQFLFTLVLLALLLFLNGIYGLQLMCIAVLGNICLWGVFITIKLLQTPLNKSPAKY</sequence>
<evidence type="ECO:0000313" key="3">
    <source>
        <dbReference type="EMBL" id="SUU38460.1"/>
    </source>
</evidence>
<dbReference type="AlphaFoldDB" id="A0A263HBZ1"/>